<reference evidence="11" key="2">
    <citation type="journal article" date="2023" name="IMA Fungus">
        <title>Comparative genomic study of the Penicillium genus elucidates a diverse pangenome and 15 lateral gene transfer events.</title>
        <authorList>
            <person name="Petersen C."/>
            <person name="Sorensen T."/>
            <person name="Nielsen M.R."/>
            <person name="Sondergaard T.E."/>
            <person name="Sorensen J.L."/>
            <person name="Fitzpatrick D.A."/>
            <person name="Frisvad J.C."/>
            <person name="Nielsen K.L."/>
        </authorList>
    </citation>
    <scope>NUCLEOTIDE SEQUENCE</scope>
    <source>
        <strain evidence="11">IBT 26290</strain>
    </source>
</reference>
<dbReference type="SUPFAM" id="SSF48264">
    <property type="entry name" value="Cytochrome P450"/>
    <property type="match status" value="1"/>
</dbReference>
<evidence type="ECO:0000256" key="3">
    <source>
        <dbReference type="ARBA" id="ARBA00022617"/>
    </source>
</evidence>
<evidence type="ECO:0000313" key="11">
    <source>
        <dbReference type="EMBL" id="KAJ5176984.1"/>
    </source>
</evidence>
<evidence type="ECO:0000256" key="5">
    <source>
        <dbReference type="ARBA" id="ARBA00023002"/>
    </source>
</evidence>
<reference evidence="11" key="1">
    <citation type="submission" date="2022-11" db="EMBL/GenBank/DDBJ databases">
        <authorList>
            <person name="Petersen C."/>
        </authorList>
    </citation>
    <scope>NUCLEOTIDE SEQUENCE</scope>
    <source>
        <strain evidence="11">IBT 26290</strain>
    </source>
</reference>
<dbReference type="InterPro" id="IPR036396">
    <property type="entry name" value="Cyt_P450_sf"/>
</dbReference>
<keyword evidence="7 9" id="KW-0503">Monooxygenase</keyword>
<feature type="region of interest" description="Disordered" evidence="10">
    <location>
        <begin position="1"/>
        <end position="20"/>
    </location>
</feature>
<dbReference type="GO" id="GO:0004497">
    <property type="term" value="F:monooxygenase activity"/>
    <property type="evidence" value="ECO:0007669"/>
    <property type="project" value="UniProtKB-KW"/>
</dbReference>
<dbReference type="GeneID" id="81424162"/>
<dbReference type="RefSeq" id="XP_056548592.1">
    <property type="nucleotide sequence ID" value="XM_056684986.1"/>
</dbReference>
<evidence type="ECO:0000256" key="7">
    <source>
        <dbReference type="ARBA" id="ARBA00023033"/>
    </source>
</evidence>
<dbReference type="GO" id="GO:0020037">
    <property type="term" value="F:heme binding"/>
    <property type="evidence" value="ECO:0007669"/>
    <property type="project" value="InterPro"/>
</dbReference>
<dbReference type="GO" id="GO:0043386">
    <property type="term" value="P:mycotoxin biosynthetic process"/>
    <property type="evidence" value="ECO:0007669"/>
    <property type="project" value="UniProtKB-ARBA"/>
</dbReference>
<dbReference type="PANTHER" id="PTHR24305:SF210">
    <property type="entry name" value="CYTOCHROME P450 MONOOXYGENASE ASQL-RELATED"/>
    <property type="match status" value="1"/>
</dbReference>
<organism evidence="11 12">
    <name type="scientific">Penicillium canariense</name>
    <dbReference type="NCBI Taxonomy" id="189055"/>
    <lineage>
        <taxon>Eukaryota</taxon>
        <taxon>Fungi</taxon>
        <taxon>Dikarya</taxon>
        <taxon>Ascomycota</taxon>
        <taxon>Pezizomycotina</taxon>
        <taxon>Eurotiomycetes</taxon>
        <taxon>Eurotiomycetidae</taxon>
        <taxon>Eurotiales</taxon>
        <taxon>Aspergillaceae</taxon>
        <taxon>Penicillium</taxon>
    </lineage>
</organism>
<protein>
    <submittedName>
        <fullName evidence="11">Cytochrome P450 monooxygenase-like protein</fullName>
    </submittedName>
</protein>
<keyword evidence="6 8" id="KW-0408">Iron</keyword>
<evidence type="ECO:0000256" key="2">
    <source>
        <dbReference type="ARBA" id="ARBA00010617"/>
    </source>
</evidence>
<gene>
    <name evidence="11" type="ORF">N7482_002861</name>
</gene>
<dbReference type="Pfam" id="PF00067">
    <property type="entry name" value="p450"/>
    <property type="match status" value="1"/>
</dbReference>
<evidence type="ECO:0000256" key="8">
    <source>
        <dbReference type="PIRSR" id="PIRSR602401-1"/>
    </source>
</evidence>
<dbReference type="InterPro" id="IPR017972">
    <property type="entry name" value="Cyt_P450_CS"/>
</dbReference>
<dbReference type="InterPro" id="IPR002401">
    <property type="entry name" value="Cyt_P450_E_grp-I"/>
</dbReference>
<dbReference type="GO" id="GO:0016705">
    <property type="term" value="F:oxidoreductase activity, acting on paired donors, with incorporation or reduction of molecular oxygen"/>
    <property type="evidence" value="ECO:0007669"/>
    <property type="project" value="InterPro"/>
</dbReference>
<dbReference type="PROSITE" id="PS00086">
    <property type="entry name" value="CYTOCHROME_P450"/>
    <property type="match status" value="1"/>
</dbReference>
<keyword evidence="3 8" id="KW-0349">Heme</keyword>
<evidence type="ECO:0000313" key="12">
    <source>
        <dbReference type="Proteomes" id="UP001149163"/>
    </source>
</evidence>
<sequence length="187" mass="20666">MEPILDRISENSNHPSKGTITKSEVLTNGVAVVIANSQLGTIAVTTAIYLLSSGDPRCFRRLVNEVRSAGFQTEADIRVDSTQSLPYLNAVINETLRLHHPTPGSLPRIAPDGGIMIDGHFVPRDTVVGVSLFNIHRRPENFTSPLEFHPERFLSKEDERYDLSLANDRLDAFQPFSMGPRNCIGGK</sequence>
<keyword evidence="4 8" id="KW-0479">Metal-binding</keyword>
<comment type="caution">
    <text evidence="11">The sequence shown here is derived from an EMBL/GenBank/DDBJ whole genome shotgun (WGS) entry which is preliminary data.</text>
</comment>
<feature type="binding site" description="axial binding residue" evidence="8">
    <location>
        <position position="183"/>
    </location>
    <ligand>
        <name>heme</name>
        <dbReference type="ChEBI" id="CHEBI:30413"/>
    </ligand>
    <ligandPart>
        <name>Fe</name>
        <dbReference type="ChEBI" id="CHEBI:18248"/>
    </ligandPart>
</feature>
<dbReference type="EMBL" id="JAPQKN010000001">
    <property type="protein sequence ID" value="KAJ5176984.1"/>
    <property type="molecule type" value="Genomic_DNA"/>
</dbReference>
<proteinExistence type="inferred from homology"/>
<dbReference type="PANTHER" id="PTHR24305">
    <property type="entry name" value="CYTOCHROME P450"/>
    <property type="match status" value="1"/>
</dbReference>
<dbReference type="OrthoDB" id="1470350at2759"/>
<evidence type="ECO:0000256" key="6">
    <source>
        <dbReference type="ARBA" id="ARBA00023004"/>
    </source>
</evidence>
<evidence type="ECO:0000256" key="1">
    <source>
        <dbReference type="ARBA" id="ARBA00001971"/>
    </source>
</evidence>
<evidence type="ECO:0000256" key="10">
    <source>
        <dbReference type="SAM" id="MobiDB-lite"/>
    </source>
</evidence>
<keyword evidence="12" id="KW-1185">Reference proteome</keyword>
<dbReference type="Proteomes" id="UP001149163">
    <property type="component" value="Unassembled WGS sequence"/>
</dbReference>
<dbReference type="Gene3D" id="1.10.630.10">
    <property type="entry name" value="Cytochrome P450"/>
    <property type="match status" value="1"/>
</dbReference>
<dbReference type="PRINTS" id="PR00463">
    <property type="entry name" value="EP450I"/>
</dbReference>
<dbReference type="InterPro" id="IPR001128">
    <property type="entry name" value="Cyt_P450"/>
</dbReference>
<dbReference type="InterPro" id="IPR050121">
    <property type="entry name" value="Cytochrome_P450_monoxygenase"/>
</dbReference>
<dbReference type="AlphaFoldDB" id="A0A9W9IIJ0"/>
<dbReference type="GO" id="GO:0005506">
    <property type="term" value="F:iron ion binding"/>
    <property type="evidence" value="ECO:0007669"/>
    <property type="project" value="InterPro"/>
</dbReference>
<keyword evidence="5 9" id="KW-0560">Oxidoreductase</keyword>
<evidence type="ECO:0000256" key="4">
    <source>
        <dbReference type="ARBA" id="ARBA00022723"/>
    </source>
</evidence>
<comment type="similarity">
    <text evidence="2 9">Belongs to the cytochrome P450 family.</text>
</comment>
<name>A0A9W9IIJ0_9EURO</name>
<accession>A0A9W9IIJ0</accession>
<feature type="compositionally biased region" description="Polar residues" evidence="10">
    <location>
        <begin position="10"/>
        <end position="20"/>
    </location>
</feature>
<evidence type="ECO:0000256" key="9">
    <source>
        <dbReference type="RuleBase" id="RU000461"/>
    </source>
</evidence>
<comment type="cofactor">
    <cofactor evidence="1 8">
        <name>heme</name>
        <dbReference type="ChEBI" id="CHEBI:30413"/>
    </cofactor>
</comment>